<evidence type="ECO:0000313" key="3">
    <source>
        <dbReference type="Proteomes" id="UP000183954"/>
    </source>
</evidence>
<dbReference type="CDD" id="cd14360">
    <property type="entry name" value="UBA_NAC_like_bac"/>
    <property type="match status" value="1"/>
</dbReference>
<dbReference type="RefSeq" id="WP_073031436.1">
    <property type="nucleotide sequence ID" value="NZ_FQXJ01000016.1"/>
</dbReference>
<organism evidence="2 3">
    <name type="scientific">Desulfosporosinus lacus DSM 15449</name>
    <dbReference type="NCBI Taxonomy" id="1121420"/>
    <lineage>
        <taxon>Bacteria</taxon>
        <taxon>Bacillati</taxon>
        <taxon>Bacillota</taxon>
        <taxon>Clostridia</taxon>
        <taxon>Eubacteriales</taxon>
        <taxon>Desulfitobacteriaceae</taxon>
        <taxon>Desulfosporosinus</taxon>
    </lineage>
</organism>
<evidence type="ECO:0000313" key="2">
    <source>
        <dbReference type="EMBL" id="SHI32090.1"/>
    </source>
</evidence>
<evidence type="ECO:0000256" key="1">
    <source>
        <dbReference type="SAM" id="Phobius"/>
    </source>
</evidence>
<keyword evidence="3" id="KW-1185">Reference proteome</keyword>
<dbReference type="Gene3D" id="1.10.8.10">
    <property type="entry name" value="DNA helicase RuvA subunit, C-terminal domain"/>
    <property type="match status" value="1"/>
</dbReference>
<reference evidence="3" key="1">
    <citation type="submission" date="2016-11" db="EMBL/GenBank/DDBJ databases">
        <authorList>
            <person name="Varghese N."/>
            <person name="Submissions S."/>
        </authorList>
    </citation>
    <scope>NUCLEOTIDE SEQUENCE [LARGE SCALE GENOMIC DNA]</scope>
    <source>
        <strain evidence="3">DSM 15449</strain>
    </source>
</reference>
<gene>
    <name evidence="2" type="ORF">SAMN02746098_03910</name>
</gene>
<keyword evidence="1" id="KW-1133">Transmembrane helix</keyword>
<protein>
    <recommendedName>
        <fullName evidence="4">DUF4342 domain-containing protein</fullName>
    </recommendedName>
</protein>
<dbReference type="STRING" id="1121420.SAMN02746098_03910"/>
<keyword evidence="1" id="KW-0472">Membrane</keyword>
<sequence length="182" mass="19838">MTTLEQVEKLRAMANVTYDEAKVALDAANGDLLEAIIYLEKQGKVNSPSGGGYYSSQKTADTSTGAYKEACWEKQAKNCDAGTSFTSLIKKFGAFCMKLIRKGNANSFEVLKGEESKASTPVTGFALLLIFAPWITIPLIIIGLFFGFRYRFNGPDFKDNTVNDAMNSAADAAVNLKKSMEK</sequence>
<proteinExistence type="predicted"/>
<accession>A0A1M6A6K2</accession>
<dbReference type="Proteomes" id="UP000183954">
    <property type="component" value="Unassembled WGS sequence"/>
</dbReference>
<keyword evidence="1" id="KW-0812">Transmembrane</keyword>
<dbReference type="SUPFAM" id="SSF46934">
    <property type="entry name" value="UBA-like"/>
    <property type="match status" value="1"/>
</dbReference>
<dbReference type="AlphaFoldDB" id="A0A1M6A6K2"/>
<dbReference type="InterPro" id="IPR009060">
    <property type="entry name" value="UBA-like_sf"/>
</dbReference>
<dbReference type="EMBL" id="FQXJ01000016">
    <property type="protein sequence ID" value="SHI32090.1"/>
    <property type="molecule type" value="Genomic_DNA"/>
</dbReference>
<name>A0A1M6A6K2_9FIRM</name>
<dbReference type="OrthoDB" id="3183239at2"/>
<feature type="transmembrane region" description="Helical" evidence="1">
    <location>
        <begin position="125"/>
        <end position="148"/>
    </location>
</feature>
<evidence type="ECO:0008006" key="4">
    <source>
        <dbReference type="Google" id="ProtNLM"/>
    </source>
</evidence>